<evidence type="ECO:0000313" key="2">
    <source>
        <dbReference type="Proteomes" id="UP001152320"/>
    </source>
</evidence>
<comment type="caution">
    <text evidence="1">The sequence shown here is derived from an EMBL/GenBank/DDBJ whole genome shotgun (WGS) entry which is preliminary data.</text>
</comment>
<dbReference type="EMBL" id="JAIZAY010000008">
    <property type="protein sequence ID" value="KAJ8036903.1"/>
    <property type="molecule type" value="Genomic_DNA"/>
</dbReference>
<gene>
    <name evidence="1" type="ORF">HOLleu_17565</name>
</gene>
<organism evidence="1 2">
    <name type="scientific">Holothuria leucospilota</name>
    <name type="common">Black long sea cucumber</name>
    <name type="synonym">Mertensiothuria leucospilota</name>
    <dbReference type="NCBI Taxonomy" id="206669"/>
    <lineage>
        <taxon>Eukaryota</taxon>
        <taxon>Metazoa</taxon>
        <taxon>Echinodermata</taxon>
        <taxon>Eleutherozoa</taxon>
        <taxon>Echinozoa</taxon>
        <taxon>Holothuroidea</taxon>
        <taxon>Aspidochirotacea</taxon>
        <taxon>Aspidochirotida</taxon>
        <taxon>Holothuriidae</taxon>
        <taxon>Holothuria</taxon>
    </lineage>
</organism>
<evidence type="ECO:0000313" key="1">
    <source>
        <dbReference type="EMBL" id="KAJ8036903.1"/>
    </source>
</evidence>
<dbReference type="AlphaFoldDB" id="A0A9Q1C0K1"/>
<accession>A0A9Q1C0K1</accession>
<dbReference type="Proteomes" id="UP001152320">
    <property type="component" value="Chromosome 8"/>
</dbReference>
<name>A0A9Q1C0K1_HOLLE</name>
<keyword evidence="2" id="KW-1185">Reference proteome</keyword>
<protein>
    <submittedName>
        <fullName evidence="1">Uncharacterized protein</fullName>
    </submittedName>
</protein>
<reference evidence="1" key="1">
    <citation type="submission" date="2021-10" db="EMBL/GenBank/DDBJ databases">
        <title>Tropical sea cucumber genome reveals ecological adaptation and Cuvierian tubules defense mechanism.</title>
        <authorList>
            <person name="Chen T."/>
        </authorList>
    </citation>
    <scope>NUCLEOTIDE SEQUENCE</scope>
    <source>
        <strain evidence="1">Nanhai2018</strain>
        <tissue evidence="1">Muscle</tissue>
    </source>
</reference>
<sequence length="75" mass="8761">MGSRLRVYIDSSGMEFILVHMHIFVQPERFRHYHIICAASLCGLRLYNIVSSSCEIYYCLPHGLSIEFKICLFMT</sequence>
<proteinExistence type="predicted"/>